<keyword evidence="3" id="KW-0732">Signal</keyword>
<dbReference type="Gene3D" id="2.40.70.10">
    <property type="entry name" value="Acid Proteases"/>
    <property type="match status" value="1"/>
</dbReference>
<dbReference type="AlphaFoldDB" id="A0A498IS64"/>
<dbReference type="InterPro" id="IPR051708">
    <property type="entry name" value="Plant_Aspart_Prot_A1"/>
</dbReference>
<gene>
    <name evidence="5" type="ORF">DVH24_027200</name>
</gene>
<dbReference type="GO" id="GO:0006508">
    <property type="term" value="P:proteolysis"/>
    <property type="evidence" value="ECO:0007669"/>
    <property type="project" value="UniProtKB-KW"/>
</dbReference>
<comment type="caution">
    <text evidence="5">The sequence shown here is derived from an EMBL/GenBank/DDBJ whole genome shotgun (WGS) entry which is preliminary data.</text>
</comment>
<feature type="domain" description="Xylanase inhibitor C-terminal" evidence="4">
    <location>
        <begin position="103"/>
        <end position="163"/>
    </location>
</feature>
<sequence>MAKAISMFLLISSTTLVLGNKPNGFTMRLIYCDSPDSPFYPGNLTHAQTVDLLVRRTKARAYYVPFYPGQAPPSTFLRFGDDIPRKPGMFTRSLVRYPGEGYYYVNLIDLSLDDKRLHIPPDVFAHRAAGTTGTIIDSGGDISLLNNAAFNALKTALTNYFLQNGYDYLCFQ</sequence>
<evidence type="ECO:0000256" key="1">
    <source>
        <dbReference type="ARBA" id="ARBA00022670"/>
    </source>
</evidence>
<dbReference type="InterPro" id="IPR032799">
    <property type="entry name" value="TAXi_C"/>
</dbReference>
<dbReference type="Pfam" id="PF14541">
    <property type="entry name" value="TAXi_C"/>
    <property type="match status" value="1"/>
</dbReference>
<dbReference type="InterPro" id="IPR021109">
    <property type="entry name" value="Peptidase_aspartic_dom_sf"/>
</dbReference>
<evidence type="ECO:0000259" key="4">
    <source>
        <dbReference type="Pfam" id="PF14541"/>
    </source>
</evidence>
<feature type="chain" id="PRO_5019808930" description="Xylanase inhibitor C-terminal domain-containing protein" evidence="3">
    <location>
        <begin position="20"/>
        <end position="172"/>
    </location>
</feature>
<keyword evidence="6" id="KW-1185">Reference proteome</keyword>
<keyword evidence="1" id="KW-0645">Protease</keyword>
<evidence type="ECO:0000256" key="3">
    <source>
        <dbReference type="SAM" id="SignalP"/>
    </source>
</evidence>
<proteinExistence type="predicted"/>
<evidence type="ECO:0000256" key="2">
    <source>
        <dbReference type="ARBA" id="ARBA00022801"/>
    </source>
</evidence>
<name>A0A498IS64_MALDO</name>
<evidence type="ECO:0000313" key="5">
    <source>
        <dbReference type="EMBL" id="RXH84301.1"/>
    </source>
</evidence>
<dbReference type="GO" id="GO:0005576">
    <property type="term" value="C:extracellular region"/>
    <property type="evidence" value="ECO:0007669"/>
    <property type="project" value="TreeGrafter"/>
</dbReference>
<keyword evidence="2" id="KW-0378">Hydrolase</keyword>
<dbReference type="PANTHER" id="PTHR47967">
    <property type="entry name" value="OS07G0603500 PROTEIN-RELATED"/>
    <property type="match status" value="1"/>
</dbReference>
<feature type="signal peptide" evidence="3">
    <location>
        <begin position="1"/>
        <end position="19"/>
    </location>
</feature>
<dbReference type="SUPFAM" id="SSF50630">
    <property type="entry name" value="Acid proteases"/>
    <property type="match status" value="1"/>
</dbReference>
<protein>
    <recommendedName>
        <fullName evidence="4">Xylanase inhibitor C-terminal domain-containing protein</fullName>
    </recommendedName>
</protein>
<dbReference type="GO" id="GO:0008233">
    <property type="term" value="F:peptidase activity"/>
    <property type="evidence" value="ECO:0007669"/>
    <property type="project" value="UniProtKB-KW"/>
</dbReference>
<dbReference type="EMBL" id="RDQH01000337">
    <property type="protein sequence ID" value="RXH84301.1"/>
    <property type="molecule type" value="Genomic_DNA"/>
</dbReference>
<organism evidence="5 6">
    <name type="scientific">Malus domestica</name>
    <name type="common">Apple</name>
    <name type="synonym">Pyrus malus</name>
    <dbReference type="NCBI Taxonomy" id="3750"/>
    <lineage>
        <taxon>Eukaryota</taxon>
        <taxon>Viridiplantae</taxon>
        <taxon>Streptophyta</taxon>
        <taxon>Embryophyta</taxon>
        <taxon>Tracheophyta</taxon>
        <taxon>Spermatophyta</taxon>
        <taxon>Magnoliopsida</taxon>
        <taxon>eudicotyledons</taxon>
        <taxon>Gunneridae</taxon>
        <taxon>Pentapetalae</taxon>
        <taxon>rosids</taxon>
        <taxon>fabids</taxon>
        <taxon>Rosales</taxon>
        <taxon>Rosaceae</taxon>
        <taxon>Amygdaloideae</taxon>
        <taxon>Maleae</taxon>
        <taxon>Malus</taxon>
    </lineage>
</organism>
<accession>A0A498IS64</accession>
<reference evidence="5 6" key="1">
    <citation type="submission" date="2018-10" db="EMBL/GenBank/DDBJ databases">
        <title>A high-quality apple genome assembly.</title>
        <authorList>
            <person name="Hu J."/>
        </authorList>
    </citation>
    <scope>NUCLEOTIDE SEQUENCE [LARGE SCALE GENOMIC DNA]</scope>
    <source>
        <strain evidence="6">cv. HFTH1</strain>
        <tissue evidence="5">Young leaf</tissue>
    </source>
</reference>
<dbReference type="PANTHER" id="PTHR47967:SF123">
    <property type="entry name" value="ASPARTIC PROTEINASE NEPENTHESIN-1-LIKE"/>
    <property type="match status" value="1"/>
</dbReference>
<evidence type="ECO:0000313" key="6">
    <source>
        <dbReference type="Proteomes" id="UP000290289"/>
    </source>
</evidence>
<dbReference type="Proteomes" id="UP000290289">
    <property type="component" value="Chromosome 11"/>
</dbReference>